<sequence>MTRTRTQTVADRLAVVANPACPPEILIILVDDPHWSVRWSLPDHPATGVEVRRAICRSADDVLRRLLAESGGLDAETNAALAADRSPDVRAGLAAHTDDPHLLATLQTDPAPEVRARAAENPLADHHLLARDRLADVRMAAVQWGELPPDELQRLAHDRSVHVRWLLTALHTTPQAVLRVLAEDPHPDVAFHARARLGNSVTNNAATSASVTGWKSSSIRC</sequence>
<dbReference type="AlphaFoldDB" id="A0A7X0P652"/>
<dbReference type="SUPFAM" id="SSF48371">
    <property type="entry name" value="ARM repeat"/>
    <property type="match status" value="1"/>
</dbReference>
<evidence type="ECO:0000313" key="1">
    <source>
        <dbReference type="EMBL" id="MBB6556013.1"/>
    </source>
</evidence>
<evidence type="ECO:0000313" key="2">
    <source>
        <dbReference type="Proteomes" id="UP000565579"/>
    </source>
</evidence>
<name>A0A7X0P652_9ACTN</name>
<proteinExistence type="predicted"/>
<dbReference type="Proteomes" id="UP000565579">
    <property type="component" value="Unassembled WGS sequence"/>
</dbReference>
<reference evidence="1 2" key="1">
    <citation type="submission" date="2020-08" db="EMBL/GenBank/DDBJ databases">
        <title>Sequencing the genomes of 1000 actinobacteria strains.</title>
        <authorList>
            <person name="Klenk H.-P."/>
        </authorList>
    </citation>
    <scope>NUCLEOTIDE SEQUENCE [LARGE SCALE GENOMIC DNA]</scope>
    <source>
        <strain evidence="1 2">DSM 43768</strain>
    </source>
</reference>
<organism evidence="1 2">
    <name type="scientific">Nonomuraea rubra</name>
    <dbReference type="NCBI Taxonomy" id="46180"/>
    <lineage>
        <taxon>Bacteria</taxon>
        <taxon>Bacillati</taxon>
        <taxon>Actinomycetota</taxon>
        <taxon>Actinomycetes</taxon>
        <taxon>Streptosporangiales</taxon>
        <taxon>Streptosporangiaceae</taxon>
        <taxon>Nonomuraea</taxon>
    </lineage>
</organism>
<keyword evidence="2" id="KW-1185">Reference proteome</keyword>
<accession>A0A7X0P652</accession>
<comment type="caution">
    <text evidence="1">The sequence shown here is derived from an EMBL/GenBank/DDBJ whole genome shotgun (WGS) entry which is preliminary data.</text>
</comment>
<protein>
    <recommendedName>
        <fullName evidence="3">Leucine rich repeat variant</fullName>
    </recommendedName>
</protein>
<dbReference type="RefSeq" id="WP_185110509.1">
    <property type="nucleotide sequence ID" value="NZ_JACHMI010000001.1"/>
</dbReference>
<evidence type="ECO:0008006" key="3">
    <source>
        <dbReference type="Google" id="ProtNLM"/>
    </source>
</evidence>
<gene>
    <name evidence="1" type="ORF">HD593_010808</name>
</gene>
<dbReference type="Gene3D" id="1.25.10.10">
    <property type="entry name" value="Leucine-rich Repeat Variant"/>
    <property type="match status" value="2"/>
</dbReference>
<dbReference type="EMBL" id="JACHMI010000001">
    <property type="protein sequence ID" value="MBB6556013.1"/>
    <property type="molecule type" value="Genomic_DNA"/>
</dbReference>
<dbReference type="InterPro" id="IPR011989">
    <property type="entry name" value="ARM-like"/>
</dbReference>
<dbReference type="InterPro" id="IPR016024">
    <property type="entry name" value="ARM-type_fold"/>
</dbReference>